<dbReference type="EMBL" id="PYMJ01000003">
    <property type="protein sequence ID" value="PSU50512.1"/>
    <property type="molecule type" value="Genomic_DNA"/>
</dbReference>
<gene>
    <name evidence="1" type="ORF">C9J12_04100</name>
</gene>
<comment type="caution">
    <text evidence="1">The sequence shown here is derived from an EMBL/GenBank/DDBJ whole genome shotgun (WGS) entry which is preliminary data.</text>
</comment>
<evidence type="ECO:0000313" key="1">
    <source>
        <dbReference type="EMBL" id="PSU50512.1"/>
    </source>
</evidence>
<proteinExistence type="predicted"/>
<sequence>MNVKNTTILAISFITATLVGCGGSSGSSDDPILIGTTYFSNEGGILLAKGKNTEALFNNVLIQSSSTSQAGNTLKITQLTDPTGISDISNDELTATYDGSGIQVTGFNTTTYLYQLPKNNLQAGDFAGSYNSDTANWVINSDNTFTATDNTTGCLLTGELVYAPIHYIVGNTVATSCSDSRFNGNYPDGYAVYGDLPNGKDWLGIVIWKNGVAIWDHVPLN</sequence>
<dbReference type="RefSeq" id="WP_107241546.1">
    <property type="nucleotide sequence ID" value="NZ_PYMJ01000003.1"/>
</dbReference>
<dbReference type="PROSITE" id="PS51257">
    <property type="entry name" value="PROKAR_LIPOPROTEIN"/>
    <property type="match status" value="1"/>
</dbReference>
<reference evidence="1 2" key="1">
    <citation type="submission" date="2018-01" db="EMBL/GenBank/DDBJ databases">
        <title>Whole genome sequencing of Histamine producing bacteria.</title>
        <authorList>
            <person name="Butler K."/>
        </authorList>
    </citation>
    <scope>NUCLEOTIDE SEQUENCE [LARGE SCALE GENOMIC DNA]</scope>
    <source>
        <strain evidence="1 2">JCM 12947</strain>
    </source>
</reference>
<keyword evidence="2" id="KW-1185">Reference proteome</keyword>
<evidence type="ECO:0000313" key="2">
    <source>
        <dbReference type="Proteomes" id="UP000240987"/>
    </source>
</evidence>
<protein>
    <submittedName>
        <fullName evidence="1">Uncharacterized protein</fullName>
    </submittedName>
</protein>
<name>A0A2T3JN88_9GAMM</name>
<organism evidence="1 2">
    <name type="scientific">Photobacterium frigidiphilum</name>
    <dbReference type="NCBI Taxonomy" id="264736"/>
    <lineage>
        <taxon>Bacteria</taxon>
        <taxon>Pseudomonadati</taxon>
        <taxon>Pseudomonadota</taxon>
        <taxon>Gammaproteobacteria</taxon>
        <taxon>Vibrionales</taxon>
        <taxon>Vibrionaceae</taxon>
        <taxon>Photobacterium</taxon>
    </lineage>
</organism>
<accession>A0A2T3JN88</accession>
<dbReference type="Proteomes" id="UP000240987">
    <property type="component" value="Unassembled WGS sequence"/>
</dbReference>
<dbReference type="AlphaFoldDB" id="A0A2T3JN88"/>